<dbReference type="OrthoDB" id="1443714at2"/>
<feature type="transmembrane region" description="Helical" evidence="1">
    <location>
        <begin position="176"/>
        <end position="198"/>
    </location>
</feature>
<dbReference type="Proteomes" id="UP000292372">
    <property type="component" value="Unassembled WGS sequence"/>
</dbReference>
<gene>
    <name evidence="2" type="ORF">EYD46_16655</name>
</gene>
<evidence type="ECO:0000313" key="2">
    <source>
        <dbReference type="EMBL" id="TBN13126.1"/>
    </source>
</evidence>
<feature type="transmembrane region" description="Helical" evidence="1">
    <location>
        <begin position="205"/>
        <end position="225"/>
    </location>
</feature>
<name>A0A4V2JAL7_9FLAO</name>
<organism evidence="2 3">
    <name type="scientific">Hyunsoonleella pacifica</name>
    <dbReference type="NCBI Taxonomy" id="1080224"/>
    <lineage>
        <taxon>Bacteria</taxon>
        <taxon>Pseudomonadati</taxon>
        <taxon>Bacteroidota</taxon>
        <taxon>Flavobacteriia</taxon>
        <taxon>Flavobacteriales</taxon>
        <taxon>Flavobacteriaceae</taxon>
    </lineage>
</organism>
<feature type="transmembrane region" description="Helical" evidence="1">
    <location>
        <begin position="122"/>
        <end position="140"/>
    </location>
</feature>
<keyword evidence="3" id="KW-1185">Reference proteome</keyword>
<keyword evidence="1" id="KW-0812">Transmembrane</keyword>
<accession>A0A4V2JAL7</accession>
<feature type="transmembrane region" description="Helical" evidence="1">
    <location>
        <begin position="152"/>
        <end position="170"/>
    </location>
</feature>
<comment type="caution">
    <text evidence="2">The sequence shown here is derived from an EMBL/GenBank/DDBJ whole genome shotgun (WGS) entry which is preliminary data.</text>
</comment>
<sequence length="227" mass="26789">MKLVSELSLFLKNPKRIKREKVKLITVLKGFLIFDLTVTFLWALVVGILSVIFDEFAMIFKSKKDLETNVVNAFLLTVFIAPIMEELAFRYSIKINKLTISISLSIQLVIYMHMLNIFEATFYERVLLMIVFAVICYFTVGQKISTLLNKNFNIYLYFNLLMFSFLHAFNFSYYEIFHFLFIPILISLQFFFGLYLSFIRLRHNISFAISFHIIHNAFIFGWGLLIQ</sequence>
<evidence type="ECO:0000313" key="3">
    <source>
        <dbReference type="Proteomes" id="UP000292372"/>
    </source>
</evidence>
<evidence type="ECO:0008006" key="4">
    <source>
        <dbReference type="Google" id="ProtNLM"/>
    </source>
</evidence>
<keyword evidence="1" id="KW-1133">Transmembrane helix</keyword>
<dbReference type="EMBL" id="SIRS01000007">
    <property type="protein sequence ID" value="TBN13126.1"/>
    <property type="molecule type" value="Genomic_DNA"/>
</dbReference>
<evidence type="ECO:0000256" key="1">
    <source>
        <dbReference type="SAM" id="Phobius"/>
    </source>
</evidence>
<protein>
    <recommendedName>
        <fullName evidence="4">CPBP family intramembrane metalloprotease</fullName>
    </recommendedName>
</protein>
<dbReference type="RefSeq" id="WP_130938299.1">
    <property type="nucleotide sequence ID" value="NZ_BMEE01000007.1"/>
</dbReference>
<feature type="transmembrane region" description="Helical" evidence="1">
    <location>
        <begin position="24"/>
        <end position="53"/>
    </location>
</feature>
<dbReference type="AlphaFoldDB" id="A0A4V2JAL7"/>
<reference evidence="2 3" key="1">
    <citation type="journal article" date="2015" name="Int. J. Syst. Evol. Microbiol.">
        <title>Hyunsoonleella pacifica sp. nov., isolated from seawater of South Pacific Gyre.</title>
        <authorList>
            <person name="Gao X."/>
            <person name="Zhang Z."/>
            <person name="Dai X."/>
            <person name="Zhang X.H."/>
        </authorList>
    </citation>
    <scope>NUCLEOTIDE SEQUENCE [LARGE SCALE GENOMIC DNA]</scope>
    <source>
        <strain evidence="2 3">SW033</strain>
    </source>
</reference>
<keyword evidence="1" id="KW-0472">Membrane</keyword>
<feature type="transmembrane region" description="Helical" evidence="1">
    <location>
        <begin position="98"/>
        <end position="116"/>
    </location>
</feature>
<proteinExistence type="predicted"/>